<feature type="region of interest" description="Disordered" evidence="1">
    <location>
        <begin position="89"/>
        <end position="155"/>
    </location>
</feature>
<organism evidence="2 3">
    <name type="scientific">Serendipita indica (strain DSM 11827)</name>
    <name type="common">Root endophyte fungus</name>
    <name type="synonym">Piriformospora indica</name>
    <dbReference type="NCBI Taxonomy" id="1109443"/>
    <lineage>
        <taxon>Eukaryota</taxon>
        <taxon>Fungi</taxon>
        <taxon>Dikarya</taxon>
        <taxon>Basidiomycota</taxon>
        <taxon>Agaricomycotina</taxon>
        <taxon>Agaricomycetes</taxon>
        <taxon>Sebacinales</taxon>
        <taxon>Serendipitaceae</taxon>
        <taxon>Serendipita</taxon>
    </lineage>
</organism>
<sequence length="282" mass="30914">MPQIERPTLRQPLRDLPLSLFIHPDYVSGTSLLGKKRPYSPSYMVSPSKRRLLAVEGVLSPRSPFKKAVADLQRALPSANTTARVLSFDTPQPSRITQSDVPMGSPVAMSSLPKSPARRSSPVKSIALGLAPSLEVGPSYTQPKPRVAAEPSQEEAQLLAALAAAPKPTQVYLPGAAHPRPKRSKEDDPEEDHYPGFDIPVDDDETEEAHPSRMEAEDEDDATKENQQPVDEYALRFSTPLSSRSSMSSLSGRPIRRPTRRTGRGRLQDEVDGDFSSDDDLL</sequence>
<feature type="region of interest" description="Disordered" evidence="1">
    <location>
        <begin position="169"/>
        <end position="282"/>
    </location>
</feature>
<feature type="compositionally biased region" description="Basic residues" evidence="1">
    <location>
        <begin position="254"/>
        <end position="264"/>
    </location>
</feature>
<dbReference type="Proteomes" id="UP000007148">
    <property type="component" value="Unassembled WGS sequence"/>
</dbReference>
<feature type="compositionally biased region" description="Polar residues" evidence="1">
    <location>
        <begin position="89"/>
        <end position="100"/>
    </location>
</feature>
<evidence type="ECO:0000313" key="3">
    <source>
        <dbReference type="Proteomes" id="UP000007148"/>
    </source>
</evidence>
<dbReference type="OrthoDB" id="3211926at2759"/>
<dbReference type="HOGENOM" id="CLU_987361_0_0_1"/>
<keyword evidence="3" id="KW-1185">Reference proteome</keyword>
<evidence type="ECO:0000256" key="1">
    <source>
        <dbReference type="SAM" id="MobiDB-lite"/>
    </source>
</evidence>
<accession>G4TCL4</accession>
<feature type="compositionally biased region" description="Low complexity" evidence="1">
    <location>
        <begin position="235"/>
        <end position="253"/>
    </location>
</feature>
<dbReference type="eggNOG" id="ENOG502RC78">
    <property type="taxonomic scope" value="Eukaryota"/>
</dbReference>
<feature type="compositionally biased region" description="Acidic residues" evidence="1">
    <location>
        <begin position="270"/>
        <end position="282"/>
    </location>
</feature>
<dbReference type="AlphaFoldDB" id="G4TCL4"/>
<gene>
    <name evidence="2" type="ORF">PIIN_02916</name>
</gene>
<evidence type="ECO:0000313" key="2">
    <source>
        <dbReference type="EMBL" id="CCA69057.1"/>
    </source>
</evidence>
<name>G4TCL4_SERID</name>
<protein>
    <submittedName>
        <fullName evidence="2">Uncharacterized protein</fullName>
    </submittedName>
</protein>
<dbReference type="InParanoid" id="G4TCL4"/>
<comment type="caution">
    <text evidence="2">The sequence shown here is derived from an EMBL/GenBank/DDBJ whole genome shotgun (WGS) entry which is preliminary data.</text>
</comment>
<reference evidence="2 3" key="1">
    <citation type="journal article" date="2011" name="PLoS Pathog.">
        <title>Endophytic Life Strategies Decoded by Genome and Transcriptome Analyses of the Mutualistic Root Symbiont Piriformospora indica.</title>
        <authorList>
            <person name="Zuccaro A."/>
            <person name="Lahrmann U."/>
            <person name="Guldener U."/>
            <person name="Langen G."/>
            <person name="Pfiffi S."/>
            <person name="Biedenkopf D."/>
            <person name="Wong P."/>
            <person name="Samans B."/>
            <person name="Grimm C."/>
            <person name="Basiewicz M."/>
            <person name="Murat C."/>
            <person name="Martin F."/>
            <person name="Kogel K.H."/>
        </authorList>
    </citation>
    <scope>NUCLEOTIDE SEQUENCE [LARGE SCALE GENOMIC DNA]</scope>
    <source>
        <strain evidence="2 3">DSM 11827</strain>
    </source>
</reference>
<dbReference type="EMBL" id="CAFZ01000046">
    <property type="protein sequence ID" value="CCA69057.1"/>
    <property type="molecule type" value="Genomic_DNA"/>
</dbReference>
<proteinExistence type="predicted"/>